<comment type="cofactor">
    <cofactor evidence="1">
        <name>Mn(2+)</name>
        <dbReference type="ChEBI" id="CHEBI:29035"/>
    </cofactor>
</comment>
<evidence type="ECO:0000256" key="1">
    <source>
        <dbReference type="ARBA" id="ARBA00001936"/>
    </source>
</evidence>
<evidence type="ECO:0000256" key="2">
    <source>
        <dbReference type="ARBA" id="ARBA00022723"/>
    </source>
</evidence>
<dbReference type="FunFam" id="1.10.3210.10:FF:000012">
    <property type="entry name" value="HD domain containing 3"/>
    <property type="match status" value="1"/>
</dbReference>
<organism evidence="13 14">
    <name type="scientific">Candidula unifasciata</name>
    <dbReference type="NCBI Taxonomy" id="100452"/>
    <lineage>
        <taxon>Eukaryota</taxon>
        <taxon>Metazoa</taxon>
        <taxon>Spiralia</taxon>
        <taxon>Lophotrochozoa</taxon>
        <taxon>Mollusca</taxon>
        <taxon>Gastropoda</taxon>
        <taxon>Heterobranchia</taxon>
        <taxon>Euthyneura</taxon>
        <taxon>Panpulmonata</taxon>
        <taxon>Eupulmonata</taxon>
        <taxon>Stylommatophora</taxon>
        <taxon>Helicina</taxon>
        <taxon>Helicoidea</taxon>
        <taxon>Geomitridae</taxon>
        <taxon>Candidula</taxon>
    </lineage>
</organism>
<dbReference type="OrthoDB" id="430679at2759"/>
<evidence type="ECO:0000256" key="11">
    <source>
        <dbReference type="ARBA" id="ARBA00047968"/>
    </source>
</evidence>
<evidence type="ECO:0000259" key="12">
    <source>
        <dbReference type="PROSITE" id="PS51831"/>
    </source>
</evidence>
<dbReference type="CDD" id="cd00077">
    <property type="entry name" value="HDc"/>
    <property type="match status" value="1"/>
</dbReference>
<dbReference type="EC" id="3.1.7.2" evidence="5"/>
<dbReference type="AlphaFoldDB" id="A0A8S3YHJ6"/>
<sequence length="194" mass="21783">MASESSIDQINAVLLQLSKEVIRCVNFAAIKHKDQRRKDEQQTPYVNHVIGVAYILISEGGVSDLSVIQAALLHDTLEDTNTSFYELQAEFGEDVANLVKEVTDDKSLPKVERKRLQVENAAQASFKAKLIKLADKLYNLRDLRRSTPVGWTPERVQEYFEWAAQVVTELRGTNAAMEESLEALFAERGISVTS</sequence>
<evidence type="ECO:0000256" key="5">
    <source>
        <dbReference type="ARBA" id="ARBA00024387"/>
    </source>
</evidence>
<dbReference type="InterPro" id="IPR003607">
    <property type="entry name" value="HD/PDEase_dom"/>
</dbReference>
<gene>
    <name evidence="13" type="ORF">CUNI_LOCUS1406</name>
</gene>
<evidence type="ECO:0000256" key="8">
    <source>
        <dbReference type="ARBA" id="ARBA00040793"/>
    </source>
</evidence>
<dbReference type="GO" id="GO:0046872">
    <property type="term" value="F:metal ion binding"/>
    <property type="evidence" value="ECO:0007669"/>
    <property type="project" value="UniProtKB-KW"/>
</dbReference>
<evidence type="ECO:0000256" key="4">
    <source>
        <dbReference type="ARBA" id="ARBA00023211"/>
    </source>
</evidence>
<evidence type="ECO:0000256" key="10">
    <source>
        <dbReference type="ARBA" id="ARBA00041770"/>
    </source>
</evidence>
<dbReference type="PROSITE" id="PS51831">
    <property type="entry name" value="HD"/>
    <property type="match status" value="1"/>
</dbReference>
<keyword evidence="3" id="KW-0378">Hydrolase</keyword>
<dbReference type="SUPFAM" id="SSF109604">
    <property type="entry name" value="HD-domain/PDEase-like"/>
    <property type="match status" value="1"/>
</dbReference>
<dbReference type="GO" id="GO:0008893">
    <property type="term" value="F:guanosine-3',5'-bis(diphosphate) 3'-diphosphatase activity"/>
    <property type="evidence" value="ECO:0007669"/>
    <property type="project" value="UniProtKB-EC"/>
</dbReference>
<evidence type="ECO:0000256" key="7">
    <source>
        <dbReference type="ARBA" id="ARBA00038354"/>
    </source>
</evidence>
<dbReference type="EMBL" id="CAJHNH020000172">
    <property type="protein sequence ID" value="CAG5115848.1"/>
    <property type="molecule type" value="Genomic_DNA"/>
</dbReference>
<keyword evidence="4" id="KW-0464">Manganese</keyword>
<protein>
    <recommendedName>
        <fullName evidence="8">Guanosine-3',5'-bis(diphosphate) 3'-pyrophosphohydrolase MESH1</fullName>
        <ecNumber evidence="5">3.1.7.2</ecNumber>
    </recommendedName>
    <alternativeName>
        <fullName evidence="9">Metazoan SpoT homolog 1</fullName>
    </alternativeName>
    <alternativeName>
        <fullName evidence="10">Penta-phosphate guanosine-3'-pyrophosphohydrolase</fullName>
    </alternativeName>
</protein>
<dbReference type="Proteomes" id="UP000678393">
    <property type="component" value="Unassembled WGS sequence"/>
</dbReference>
<evidence type="ECO:0000256" key="3">
    <source>
        <dbReference type="ARBA" id="ARBA00022801"/>
    </source>
</evidence>
<proteinExistence type="inferred from homology"/>
<name>A0A8S3YHJ6_9EUPU</name>
<dbReference type="PANTHER" id="PTHR46246:SF1">
    <property type="entry name" value="GUANOSINE-3',5'-BIS(DIPHOSPHATE) 3'-PYROPHOSPHOHYDROLASE MESH1"/>
    <property type="match status" value="1"/>
</dbReference>
<dbReference type="InterPro" id="IPR006674">
    <property type="entry name" value="HD_domain"/>
</dbReference>
<evidence type="ECO:0000313" key="13">
    <source>
        <dbReference type="EMBL" id="CAG5115848.1"/>
    </source>
</evidence>
<comment type="function">
    <text evidence="6">ppGpp hydrolyzing enzyme involved in starvation response.</text>
</comment>
<comment type="caution">
    <text evidence="13">The sequence shown here is derived from an EMBL/GenBank/DDBJ whole genome shotgun (WGS) entry which is preliminary data.</text>
</comment>
<dbReference type="InterPro" id="IPR052194">
    <property type="entry name" value="MESH1"/>
</dbReference>
<dbReference type="SMART" id="SM00471">
    <property type="entry name" value="HDc"/>
    <property type="match status" value="1"/>
</dbReference>
<evidence type="ECO:0000313" key="14">
    <source>
        <dbReference type="Proteomes" id="UP000678393"/>
    </source>
</evidence>
<accession>A0A8S3YHJ6</accession>
<dbReference type="Pfam" id="PF13328">
    <property type="entry name" value="HD_4"/>
    <property type="match status" value="1"/>
</dbReference>
<comment type="catalytic activity">
    <reaction evidence="11">
        <text>guanosine 3',5'-bis(diphosphate) + H2O = GDP + diphosphate + H(+)</text>
        <dbReference type="Rhea" id="RHEA:14253"/>
        <dbReference type="ChEBI" id="CHEBI:15377"/>
        <dbReference type="ChEBI" id="CHEBI:15378"/>
        <dbReference type="ChEBI" id="CHEBI:33019"/>
        <dbReference type="ChEBI" id="CHEBI:58189"/>
        <dbReference type="ChEBI" id="CHEBI:77828"/>
        <dbReference type="EC" id="3.1.7.2"/>
    </reaction>
</comment>
<evidence type="ECO:0000256" key="6">
    <source>
        <dbReference type="ARBA" id="ARBA00037781"/>
    </source>
</evidence>
<keyword evidence="14" id="KW-1185">Reference proteome</keyword>
<feature type="domain" description="HD" evidence="12">
    <location>
        <begin position="45"/>
        <end position="140"/>
    </location>
</feature>
<dbReference type="Gene3D" id="1.10.3210.10">
    <property type="entry name" value="Hypothetical protein af1432"/>
    <property type="match status" value="1"/>
</dbReference>
<comment type="similarity">
    <text evidence="7">Belongs to the MESH1 family.</text>
</comment>
<evidence type="ECO:0000256" key="9">
    <source>
        <dbReference type="ARBA" id="ARBA00041464"/>
    </source>
</evidence>
<keyword evidence="2" id="KW-0479">Metal-binding</keyword>
<dbReference type="PANTHER" id="PTHR46246">
    <property type="entry name" value="GUANOSINE-3',5'-BIS(DIPHOSPHATE) 3'-PYROPHOSPHOHYDROLASE MESH1"/>
    <property type="match status" value="1"/>
</dbReference>
<reference evidence="13" key="1">
    <citation type="submission" date="2021-04" db="EMBL/GenBank/DDBJ databases">
        <authorList>
            <consortium name="Molecular Ecology Group"/>
        </authorList>
    </citation>
    <scope>NUCLEOTIDE SEQUENCE</scope>
</reference>